<dbReference type="Proteomes" id="UP000053820">
    <property type="component" value="Unassembled WGS sequence"/>
</dbReference>
<sequence>MPEVSQFLSRTMHINIPLYPARNRPVTMEDAIRGPALRDWILHPLATYKEWMVFTYRYLLNVNNQLHFRPSIPRLG</sequence>
<protein>
    <submittedName>
        <fullName evidence="1">Uncharacterized protein</fullName>
    </submittedName>
</protein>
<dbReference type="HOGENOM" id="CLU_2849974_0_0_1"/>
<proteinExistence type="predicted"/>
<organism evidence="1 2">
    <name type="scientific">Hydnomerulius pinastri MD-312</name>
    <dbReference type="NCBI Taxonomy" id="994086"/>
    <lineage>
        <taxon>Eukaryota</taxon>
        <taxon>Fungi</taxon>
        <taxon>Dikarya</taxon>
        <taxon>Basidiomycota</taxon>
        <taxon>Agaricomycotina</taxon>
        <taxon>Agaricomycetes</taxon>
        <taxon>Agaricomycetidae</taxon>
        <taxon>Boletales</taxon>
        <taxon>Boletales incertae sedis</taxon>
        <taxon>Leucogyrophana</taxon>
    </lineage>
</organism>
<keyword evidence="2" id="KW-1185">Reference proteome</keyword>
<reference evidence="1 2" key="1">
    <citation type="submission" date="2014-04" db="EMBL/GenBank/DDBJ databases">
        <title>Evolutionary Origins and Diversification of the Mycorrhizal Mutualists.</title>
        <authorList>
            <consortium name="DOE Joint Genome Institute"/>
            <consortium name="Mycorrhizal Genomics Consortium"/>
            <person name="Kohler A."/>
            <person name="Kuo A."/>
            <person name="Nagy L.G."/>
            <person name="Floudas D."/>
            <person name="Copeland A."/>
            <person name="Barry K.W."/>
            <person name="Cichocki N."/>
            <person name="Veneault-Fourrey C."/>
            <person name="LaButti K."/>
            <person name="Lindquist E.A."/>
            <person name="Lipzen A."/>
            <person name="Lundell T."/>
            <person name="Morin E."/>
            <person name="Murat C."/>
            <person name="Riley R."/>
            <person name="Ohm R."/>
            <person name="Sun H."/>
            <person name="Tunlid A."/>
            <person name="Henrissat B."/>
            <person name="Grigoriev I.V."/>
            <person name="Hibbett D.S."/>
            <person name="Martin F."/>
        </authorList>
    </citation>
    <scope>NUCLEOTIDE SEQUENCE [LARGE SCALE GENOMIC DNA]</scope>
    <source>
        <strain evidence="1 2">MD-312</strain>
    </source>
</reference>
<name>A0A0C9WCR2_9AGAM</name>
<gene>
    <name evidence="1" type="ORF">HYDPIDRAFT_114452</name>
</gene>
<evidence type="ECO:0000313" key="1">
    <source>
        <dbReference type="EMBL" id="KIJ62371.1"/>
    </source>
</evidence>
<evidence type="ECO:0000313" key="2">
    <source>
        <dbReference type="Proteomes" id="UP000053820"/>
    </source>
</evidence>
<dbReference type="EMBL" id="KN839855">
    <property type="protein sequence ID" value="KIJ62371.1"/>
    <property type="molecule type" value="Genomic_DNA"/>
</dbReference>
<accession>A0A0C9WCR2</accession>
<dbReference type="AlphaFoldDB" id="A0A0C9WCR2"/>